<dbReference type="Pfam" id="PF00512">
    <property type="entry name" value="HisKA"/>
    <property type="match status" value="1"/>
</dbReference>
<dbReference type="Gene3D" id="3.30.565.10">
    <property type="entry name" value="Histidine kinase-like ATPase, C-terminal domain"/>
    <property type="match status" value="1"/>
</dbReference>
<dbReference type="InterPro" id="IPR003661">
    <property type="entry name" value="HisK_dim/P_dom"/>
</dbReference>
<dbReference type="FunFam" id="3.30.565.10:FF:000006">
    <property type="entry name" value="Sensor histidine kinase WalK"/>
    <property type="match status" value="1"/>
</dbReference>
<dbReference type="GO" id="GO:0000155">
    <property type="term" value="F:phosphorelay sensor kinase activity"/>
    <property type="evidence" value="ECO:0007669"/>
    <property type="project" value="InterPro"/>
</dbReference>
<evidence type="ECO:0000259" key="13">
    <source>
        <dbReference type="PROSITE" id="PS50109"/>
    </source>
</evidence>
<proteinExistence type="predicted"/>
<evidence type="ECO:0000256" key="11">
    <source>
        <dbReference type="ARBA" id="ARBA00023136"/>
    </source>
</evidence>
<feature type="domain" description="Histidine kinase" evidence="13">
    <location>
        <begin position="137"/>
        <end position="352"/>
    </location>
</feature>
<dbReference type="EC" id="2.7.13.3" evidence="3"/>
<keyword evidence="5" id="KW-0597">Phosphoprotein</keyword>
<dbReference type="InterPro" id="IPR003660">
    <property type="entry name" value="HAMP_dom"/>
</dbReference>
<dbReference type="SUPFAM" id="SSF47384">
    <property type="entry name" value="Homodimeric domain of signal transducing histidine kinase"/>
    <property type="match status" value="1"/>
</dbReference>
<evidence type="ECO:0000256" key="3">
    <source>
        <dbReference type="ARBA" id="ARBA00012438"/>
    </source>
</evidence>
<evidence type="ECO:0000256" key="4">
    <source>
        <dbReference type="ARBA" id="ARBA00022475"/>
    </source>
</evidence>
<evidence type="ECO:0000256" key="1">
    <source>
        <dbReference type="ARBA" id="ARBA00000085"/>
    </source>
</evidence>
<comment type="subcellular location">
    <subcellularLocation>
        <location evidence="2">Cell membrane</location>
        <topology evidence="2">Multi-pass membrane protein</topology>
    </subcellularLocation>
</comment>
<dbReference type="Pfam" id="PF02518">
    <property type="entry name" value="HATPase_c"/>
    <property type="match status" value="1"/>
</dbReference>
<dbReference type="PANTHER" id="PTHR45453">
    <property type="entry name" value="PHOSPHATE REGULON SENSOR PROTEIN PHOR"/>
    <property type="match status" value="1"/>
</dbReference>
<dbReference type="OrthoDB" id="9813151at2"/>
<dbReference type="PRINTS" id="PR00344">
    <property type="entry name" value="BCTRLSENSOR"/>
</dbReference>
<dbReference type="EMBL" id="CP034346">
    <property type="protein sequence ID" value="AZS15956.1"/>
    <property type="molecule type" value="Genomic_DNA"/>
</dbReference>
<keyword evidence="7" id="KW-0547">Nucleotide-binding</keyword>
<dbReference type="KEGG" id="plut:EI981_16960"/>
<dbReference type="InterPro" id="IPR005467">
    <property type="entry name" value="His_kinase_dom"/>
</dbReference>
<dbReference type="FunFam" id="1.10.287.130:FF:000001">
    <property type="entry name" value="Two-component sensor histidine kinase"/>
    <property type="match status" value="1"/>
</dbReference>
<dbReference type="RefSeq" id="WP_127000108.1">
    <property type="nucleotide sequence ID" value="NZ_CP034346.1"/>
</dbReference>
<evidence type="ECO:0000259" key="14">
    <source>
        <dbReference type="PROSITE" id="PS50885"/>
    </source>
</evidence>
<accession>A0A3Q9I9Y4</accession>
<evidence type="ECO:0000313" key="16">
    <source>
        <dbReference type="Proteomes" id="UP000270678"/>
    </source>
</evidence>
<evidence type="ECO:0000256" key="9">
    <source>
        <dbReference type="ARBA" id="ARBA00022840"/>
    </source>
</evidence>
<keyword evidence="12" id="KW-1133">Transmembrane helix</keyword>
<evidence type="ECO:0000256" key="7">
    <source>
        <dbReference type="ARBA" id="ARBA00022741"/>
    </source>
</evidence>
<evidence type="ECO:0000256" key="2">
    <source>
        <dbReference type="ARBA" id="ARBA00004651"/>
    </source>
</evidence>
<protein>
    <recommendedName>
        <fullName evidence="3">histidine kinase</fullName>
        <ecNumber evidence="3">2.7.13.3</ecNumber>
    </recommendedName>
</protein>
<evidence type="ECO:0000256" key="5">
    <source>
        <dbReference type="ARBA" id="ARBA00022553"/>
    </source>
</evidence>
<dbReference type="PROSITE" id="PS50885">
    <property type="entry name" value="HAMP"/>
    <property type="match status" value="1"/>
</dbReference>
<dbReference type="GO" id="GO:0005886">
    <property type="term" value="C:plasma membrane"/>
    <property type="evidence" value="ECO:0007669"/>
    <property type="project" value="UniProtKB-SubCell"/>
</dbReference>
<keyword evidence="12" id="KW-0812">Transmembrane</keyword>
<keyword evidence="8 15" id="KW-0418">Kinase</keyword>
<dbReference type="GO" id="GO:0004721">
    <property type="term" value="F:phosphoprotein phosphatase activity"/>
    <property type="evidence" value="ECO:0007669"/>
    <property type="project" value="TreeGrafter"/>
</dbReference>
<dbReference type="AlphaFoldDB" id="A0A3Q9I9Y4"/>
<dbReference type="SMART" id="SM00388">
    <property type="entry name" value="HisKA"/>
    <property type="match status" value="1"/>
</dbReference>
<reference evidence="16" key="1">
    <citation type="submission" date="2018-12" db="EMBL/GenBank/DDBJ databases">
        <title>Complete genome sequence of Paenibacillus sp. MBLB1234.</title>
        <authorList>
            <person name="Nam Y.-D."/>
            <person name="Kang J."/>
            <person name="Chung W.-H."/>
            <person name="Park Y.S."/>
        </authorList>
    </citation>
    <scope>NUCLEOTIDE SEQUENCE [LARGE SCALE GENOMIC DNA]</scope>
    <source>
        <strain evidence="16">MBLB1234</strain>
    </source>
</reference>
<evidence type="ECO:0000256" key="10">
    <source>
        <dbReference type="ARBA" id="ARBA00023012"/>
    </source>
</evidence>
<dbReference type="Gene3D" id="6.10.340.10">
    <property type="match status" value="1"/>
</dbReference>
<evidence type="ECO:0000256" key="8">
    <source>
        <dbReference type="ARBA" id="ARBA00022777"/>
    </source>
</evidence>
<dbReference type="InterPro" id="IPR050351">
    <property type="entry name" value="BphY/WalK/GraS-like"/>
</dbReference>
<dbReference type="SMART" id="SM00387">
    <property type="entry name" value="HATPase_c"/>
    <property type="match status" value="1"/>
</dbReference>
<sequence>MKILKKIWNIVKHIFQYAAVLLLLVACWFGAYYIMSWVYHYTGVPSSTYVLQAINIIIAFHLFFGSMMLIGLFYRKKEIAKVKSILDAIRRISKGDFSVKIDEQAEYREFNQIVESVNELAGELGRMEMMRQDFISNVSHEIQSPLTSIRGFTEALRNPQLNEGQRGHYLDIIEGESRRLSQMSDNMLKLSSLESDRSSFEHSRFRLDRLLQSIVLATEPQWLGKQIEIELDLKEIYIEGVEELLSQVWVNLLNNSIKFTPVKGRIGVKLTADEEGANVIIADSGVGISKEDLPYIFDRFYKADKSRNRNAGGSGLGLSIVRKIVDIHRGQISVESQPEQGTQFTVFIPIQWQ</sequence>
<dbReference type="InterPro" id="IPR036890">
    <property type="entry name" value="HATPase_C_sf"/>
</dbReference>
<evidence type="ECO:0000256" key="6">
    <source>
        <dbReference type="ARBA" id="ARBA00022679"/>
    </source>
</evidence>
<feature type="transmembrane region" description="Helical" evidence="12">
    <location>
        <begin position="14"/>
        <end position="34"/>
    </location>
</feature>
<dbReference type="InterPro" id="IPR036097">
    <property type="entry name" value="HisK_dim/P_sf"/>
</dbReference>
<name>A0A3Q9I9Y4_9BACL</name>
<organism evidence="15 16">
    <name type="scientific">Paenibacillus lutimineralis</name>
    <dbReference type="NCBI Taxonomy" id="2707005"/>
    <lineage>
        <taxon>Bacteria</taxon>
        <taxon>Bacillati</taxon>
        <taxon>Bacillota</taxon>
        <taxon>Bacilli</taxon>
        <taxon>Bacillales</taxon>
        <taxon>Paenibacillaceae</taxon>
        <taxon>Paenibacillus</taxon>
    </lineage>
</organism>
<dbReference type="SUPFAM" id="SSF55874">
    <property type="entry name" value="ATPase domain of HSP90 chaperone/DNA topoisomerase II/histidine kinase"/>
    <property type="match status" value="1"/>
</dbReference>
<feature type="transmembrane region" description="Helical" evidence="12">
    <location>
        <begin position="54"/>
        <end position="74"/>
    </location>
</feature>
<dbReference type="InterPro" id="IPR004358">
    <property type="entry name" value="Sig_transdc_His_kin-like_C"/>
</dbReference>
<comment type="catalytic activity">
    <reaction evidence="1">
        <text>ATP + protein L-histidine = ADP + protein N-phospho-L-histidine.</text>
        <dbReference type="EC" id="2.7.13.3"/>
    </reaction>
</comment>
<dbReference type="CDD" id="cd06225">
    <property type="entry name" value="HAMP"/>
    <property type="match status" value="1"/>
</dbReference>
<dbReference type="Proteomes" id="UP000270678">
    <property type="component" value="Chromosome"/>
</dbReference>
<keyword evidence="9" id="KW-0067">ATP-binding</keyword>
<dbReference type="InterPro" id="IPR003594">
    <property type="entry name" value="HATPase_dom"/>
</dbReference>
<dbReference type="CDD" id="cd00082">
    <property type="entry name" value="HisKA"/>
    <property type="match status" value="1"/>
</dbReference>
<evidence type="ECO:0000256" key="12">
    <source>
        <dbReference type="SAM" id="Phobius"/>
    </source>
</evidence>
<dbReference type="GO" id="GO:0016036">
    <property type="term" value="P:cellular response to phosphate starvation"/>
    <property type="evidence" value="ECO:0007669"/>
    <property type="project" value="TreeGrafter"/>
</dbReference>
<dbReference type="GO" id="GO:0005524">
    <property type="term" value="F:ATP binding"/>
    <property type="evidence" value="ECO:0007669"/>
    <property type="project" value="UniProtKB-KW"/>
</dbReference>
<evidence type="ECO:0000313" key="15">
    <source>
        <dbReference type="EMBL" id="AZS15956.1"/>
    </source>
</evidence>
<dbReference type="PANTHER" id="PTHR45453:SF1">
    <property type="entry name" value="PHOSPHATE REGULON SENSOR PROTEIN PHOR"/>
    <property type="match status" value="1"/>
</dbReference>
<keyword evidence="16" id="KW-1185">Reference proteome</keyword>
<keyword evidence="11 12" id="KW-0472">Membrane</keyword>
<dbReference type="PROSITE" id="PS51257">
    <property type="entry name" value="PROKAR_LIPOPROTEIN"/>
    <property type="match status" value="1"/>
</dbReference>
<dbReference type="Gene3D" id="1.10.287.130">
    <property type="match status" value="1"/>
</dbReference>
<keyword evidence="4" id="KW-1003">Cell membrane</keyword>
<keyword evidence="6" id="KW-0808">Transferase</keyword>
<dbReference type="PROSITE" id="PS50109">
    <property type="entry name" value="HIS_KIN"/>
    <property type="match status" value="1"/>
</dbReference>
<gene>
    <name evidence="15" type="ORF">EI981_16960</name>
</gene>
<keyword evidence="10" id="KW-0902">Two-component regulatory system</keyword>
<feature type="domain" description="HAMP" evidence="14">
    <location>
        <begin position="82"/>
        <end position="129"/>
    </location>
</feature>